<dbReference type="AlphaFoldDB" id="A0A1Y0F8C4"/>
<accession>A0A1Y0F8C4</accession>
<evidence type="ECO:0000313" key="3">
    <source>
        <dbReference type="Proteomes" id="UP000195378"/>
    </source>
</evidence>
<gene>
    <name evidence="2" type="ORF">B7R82_06225</name>
</gene>
<protein>
    <recommendedName>
        <fullName evidence="1">Siphovirus-type tail component RIFT-related domain-containing protein</fullName>
    </recommendedName>
</protein>
<feature type="domain" description="Siphovirus-type tail component RIFT-related" evidence="1">
    <location>
        <begin position="68"/>
        <end position="139"/>
    </location>
</feature>
<dbReference type="EMBL" id="CP020858">
    <property type="protein sequence ID" value="ARU19607.1"/>
    <property type="molecule type" value="Genomic_DNA"/>
</dbReference>
<reference evidence="2 3" key="1">
    <citation type="submission" date="2017-04" db="EMBL/GenBank/DDBJ databases">
        <title>Complete genome sequence of Lactobacillus salivarius ZLS006, a probiotic strain isolated from healthy piglet.</title>
        <authorList>
            <person name="Zhang D."/>
        </authorList>
    </citation>
    <scope>NUCLEOTIDE SEQUENCE [LARGE SCALE GENOMIC DNA]</scope>
    <source>
        <strain evidence="2 3">ZLS006</strain>
    </source>
</reference>
<dbReference type="InterPro" id="IPR008841">
    <property type="entry name" value="Siphovirus-type_tail_N"/>
</dbReference>
<dbReference type="Gene3D" id="2.40.30.200">
    <property type="match status" value="1"/>
</dbReference>
<organism evidence="2 3">
    <name type="scientific">Ligilactobacillus salivarius</name>
    <dbReference type="NCBI Taxonomy" id="1624"/>
    <lineage>
        <taxon>Bacteria</taxon>
        <taxon>Bacillati</taxon>
        <taxon>Bacillota</taxon>
        <taxon>Bacilli</taxon>
        <taxon>Lactobacillales</taxon>
        <taxon>Lactobacillaceae</taxon>
        <taxon>Ligilactobacillus</taxon>
    </lineage>
</organism>
<evidence type="ECO:0000259" key="1">
    <source>
        <dbReference type="Pfam" id="PF05709"/>
    </source>
</evidence>
<dbReference type="Proteomes" id="UP000195378">
    <property type="component" value="Chromosome"/>
</dbReference>
<sequence>MKVFSSKSNRPQAYKFEKPTQTTRNSLGFDPIEFAISLDGESWLSCYDNSDLDNVYCYDFDIPIAVQSDNLQKLGINDGQRIISSSYETRELKMNVVFHGLDENDTKLAINELQRFLTTRDGMWITWNNWGQRCYYVKLKQITPSISSIRDFTAEIVFTDLIGLSRTIGDTSDLSNLVYGFGNKIIRDMSYTFKNNSFEVYNPSDILIDPERRGHPLKIILSGSSNGGMKITNKTTGDYITRKGNWSGIWKLDGVNPYLNNTNDGINTDHGVITLQKGYNTFQIDNFAGSISFEFPFWYLS</sequence>
<name>A0A1Y0F8C4_9LACO</name>
<proteinExistence type="predicted"/>
<evidence type="ECO:0000313" key="2">
    <source>
        <dbReference type="EMBL" id="ARU19607.1"/>
    </source>
</evidence>
<dbReference type="RefSeq" id="WP_087448797.1">
    <property type="nucleotide sequence ID" value="NZ_CP020858.1"/>
</dbReference>
<dbReference type="Pfam" id="PF05709">
    <property type="entry name" value="Sipho_tail"/>
    <property type="match status" value="1"/>
</dbReference>